<keyword evidence="3" id="KW-1185">Reference proteome</keyword>
<comment type="caution">
    <text evidence="2">The sequence shown here is derived from an EMBL/GenBank/DDBJ whole genome shotgun (WGS) entry which is preliminary data.</text>
</comment>
<gene>
    <name evidence="2" type="ORF">DQG23_28955</name>
</gene>
<organism evidence="2 3">
    <name type="scientific">Paenibacillus contaminans</name>
    <dbReference type="NCBI Taxonomy" id="450362"/>
    <lineage>
        <taxon>Bacteria</taxon>
        <taxon>Bacillati</taxon>
        <taxon>Bacillota</taxon>
        <taxon>Bacilli</taxon>
        <taxon>Bacillales</taxon>
        <taxon>Paenibacillaceae</taxon>
        <taxon>Paenibacillus</taxon>
    </lineage>
</organism>
<evidence type="ECO:0000256" key="1">
    <source>
        <dbReference type="SAM" id="MobiDB-lite"/>
    </source>
</evidence>
<dbReference type="AlphaFoldDB" id="A0A329MCT1"/>
<feature type="region of interest" description="Disordered" evidence="1">
    <location>
        <begin position="1"/>
        <end position="30"/>
    </location>
</feature>
<evidence type="ECO:0000313" key="3">
    <source>
        <dbReference type="Proteomes" id="UP000250369"/>
    </source>
</evidence>
<proteinExistence type="predicted"/>
<protein>
    <submittedName>
        <fullName evidence="2">Uncharacterized protein</fullName>
    </submittedName>
</protein>
<feature type="compositionally biased region" description="Basic residues" evidence="1">
    <location>
        <begin position="1"/>
        <end position="12"/>
    </location>
</feature>
<reference evidence="2 3" key="1">
    <citation type="journal article" date="2009" name="Int. J. Syst. Evol. Microbiol.">
        <title>Paenibacillus contaminans sp. nov., isolated from a contaminated laboratory plate.</title>
        <authorList>
            <person name="Chou J.H."/>
            <person name="Lee J.H."/>
            <person name="Lin M.C."/>
            <person name="Chang P.S."/>
            <person name="Arun A.B."/>
            <person name="Young C.C."/>
            <person name="Chen W.M."/>
        </authorList>
    </citation>
    <scope>NUCLEOTIDE SEQUENCE [LARGE SCALE GENOMIC DNA]</scope>
    <source>
        <strain evidence="2 3">CKOBP-6</strain>
    </source>
</reference>
<dbReference type="Proteomes" id="UP000250369">
    <property type="component" value="Unassembled WGS sequence"/>
</dbReference>
<sequence>MRHAAGSGRRRFVSASLQAAGRPGSSGPLKRNVLQAYEQPKIPTRFGIGKRFQFHTSAWYQFLRLASNPVKMPVFSDFLPALRIYKNND</sequence>
<evidence type="ECO:0000313" key="2">
    <source>
        <dbReference type="EMBL" id="RAV16443.1"/>
    </source>
</evidence>
<accession>A0A329MCT1</accession>
<dbReference type="EMBL" id="QMFB01000021">
    <property type="protein sequence ID" value="RAV16443.1"/>
    <property type="molecule type" value="Genomic_DNA"/>
</dbReference>
<name>A0A329MCT1_9BACL</name>